<dbReference type="RefSeq" id="XP_033524674.1">
    <property type="nucleotide sequence ID" value="XM_033664903.1"/>
</dbReference>
<keyword evidence="1" id="KW-0863">Zinc-finger</keyword>
<dbReference type="OrthoDB" id="2270193at2759"/>
<dbReference type="PROSITE" id="PS50103">
    <property type="entry name" value="ZF_C3H1"/>
    <property type="match status" value="1"/>
</dbReference>
<sequence length="510" mass="56427">MGEPENVAGLRAQLDALKFQGASAMREFETVTAKYGKVLGQSTESYEQLLAKYAALQQSYEQVKVAAEGDGSADPYVIVLIDAHSHKFRGDLVRGMNNGGSQAAKLLTEAVRQYLPKTKKYRLVVRVYANMKGLSQEAFKAGVLQNNQGGRSLSAFAVGFSREDTLFDFTDVGDQAIVEAKIVEMFKLHVKSPQCKAVLLGACCSSGYMRVLEAYSLFYEKVSLIQGKSLDPGIMQLPLKKVAFSQVFCSANPNGAPVELPAEVPTNILKTEICWAFQKEGCFRHNCKFKHVEIGPNPQAPAFVPTNAPPSPIPKRIRTPKPPAVSAEARSRNTRSPLQKSIFATHLPRQGITGKIPINAAAERLDLYMKAPTSAQWAAYEERMYTKKPCNAYHLHDACDRNPCPDDHAPVSPDVYYCLQYVLRGFPCEKGGRCRLLLCYSGHVCQSDECVPMKHDECTMPASMHDMDLTLVDWVQPEMPKIDWAEESEQAAAMNGRWESHDAPLIDLLA</sequence>
<keyword evidence="1" id="KW-0862">Zinc</keyword>
<evidence type="ECO:0000259" key="3">
    <source>
        <dbReference type="PROSITE" id="PS50103"/>
    </source>
</evidence>
<dbReference type="Proteomes" id="UP000799771">
    <property type="component" value="Unassembled WGS sequence"/>
</dbReference>
<dbReference type="InterPro" id="IPR000571">
    <property type="entry name" value="Znf_CCCH"/>
</dbReference>
<name>A0A6A6AHC2_9PLEO</name>
<protein>
    <recommendedName>
        <fullName evidence="3">C3H1-type domain-containing protein</fullName>
    </recommendedName>
</protein>
<dbReference type="PANTHER" id="PTHR37543">
    <property type="entry name" value="CCCH ZINC FINGER DNA BINDING PROTEIN (AFU_ORTHOLOGUE AFUA_5G12760)"/>
    <property type="match status" value="1"/>
</dbReference>
<organism evidence="4 5">
    <name type="scientific">Dothidotthia symphoricarpi CBS 119687</name>
    <dbReference type="NCBI Taxonomy" id="1392245"/>
    <lineage>
        <taxon>Eukaryota</taxon>
        <taxon>Fungi</taxon>
        <taxon>Dikarya</taxon>
        <taxon>Ascomycota</taxon>
        <taxon>Pezizomycotina</taxon>
        <taxon>Dothideomycetes</taxon>
        <taxon>Pleosporomycetidae</taxon>
        <taxon>Pleosporales</taxon>
        <taxon>Dothidotthiaceae</taxon>
        <taxon>Dothidotthia</taxon>
    </lineage>
</organism>
<accession>A0A6A6AHC2</accession>
<evidence type="ECO:0000313" key="4">
    <source>
        <dbReference type="EMBL" id="KAF2130287.1"/>
    </source>
</evidence>
<evidence type="ECO:0000256" key="2">
    <source>
        <dbReference type="SAM" id="MobiDB-lite"/>
    </source>
</evidence>
<reference evidence="4" key="1">
    <citation type="journal article" date="2020" name="Stud. Mycol.">
        <title>101 Dothideomycetes genomes: a test case for predicting lifestyles and emergence of pathogens.</title>
        <authorList>
            <person name="Haridas S."/>
            <person name="Albert R."/>
            <person name="Binder M."/>
            <person name="Bloem J."/>
            <person name="Labutti K."/>
            <person name="Salamov A."/>
            <person name="Andreopoulos B."/>
            <person name="Baker S."/>
            <person name="Barry K."/>
            <person name="Bills G."/>
            <person name="Bluhm B."/>
            <person name="Cannon C."/>
            <person name="Castanera R."/>
            <person name="Culley D."/>
            <person name="Daum C."/>
            <person name="Ezra D."/>
            <person name="Gonzalez J."/>
            <person name="Henrissat B."/>
            <person name="Kuo A."/>
            <person name="Liang C."/>
            <person name="Lipzen A."/>
            <person name="Lutzoni F."/>
            <person name="Magnuson J."/>
            <person name="Mondo S."/>
            <person name="Nolan M."/>
            <person name="Ohm R."/>
            <person name="Pangilinan J."/>
            <person name="Park H.-J."/>
            <person name="Ramirez L."/>
            <person name="Alfaro M."/>
            <person name="Sun H."/>
            <person name="Tritt A."/>
            <person name="Yoshinaga Y."/>
            <person name="Zwiers L.-H."/>
            <person name="Turgeon B."/>
            <person name="Goodwin S."/>
            <person name="Spatafora J."/>
            <person name="Crous P."/>
            <person name="Grigoriev I."/>
        </authorList>
    </citation>
    <scope>NUCLEOTIDE SEQUENCE</scope>
    <source>
        <strain evidence="4">CBS 119687</strain>
    </source>
</reference>
<dbReference type="EMBL" id="ML977504">
    <property type="protein sequence ID" value="KAF2130287.1"/>
    <property type="molecule type" value="Genomic_DNA"/>
</dbReference>
<feature type="region of interest" description="Disordered" evidence="2">
    <location>
        <begin position="301"/>
        <end position="332"/>
    </location>
</feature>
<dbReference type="Pfam" id="PF25540">
    <property type="entry name" value="DUF7923"/>
    <property type="match status" value="1"/>
</dbReference>
<keyword evidence="1" id="KW-0479">Metal-binding</keyword>
<gene>
    <name evidence="4" type="ORF">P153DRAFT_313993</name>
</gene>
<dbReference type="InterPro" id="IPR057683">
    <property type="entry name" value="DUF7923"/>
</dbReference>
<feature type="domain" description="C3H1-type" evidence="3">
    <location>
        <begin position="268"/>
        <end position="294"/>
    </location>
</feature>
<feature type="zinc finger region" description="C3H1-type" evidence="1">
    <location>
        <begin position="268"/>
        <end position="294"/>
    </location>
</feature>
<dbReference type="GO" id="GO:0008270">
    <property type="term" value="F:zinc ion binding"/>
    <property type="evidence" value="ECO:0007669"/>
    <property type="project" value="UniProtKB-KW"/>
</dbReference>
<evidence type="ECO:0000313" key="5">
    <source>
        <dbReference type="Proteomes" id="UP000799771"/>
    </source>
</evidence>
<dbReference type="PANTHER" id="PTHR37543:SF1">
    <property type="entry name" value="CCCH ZINC FINGER DNA BINDING PROTEIN (AFU_ORTHOLOGUE AFUA_5G12760)"/>
    <property type="match status" value="1"/>
</dbReference>
<dbReference type="GeneID" id="54405335"/>
<proteinExistence type="predicted"/>
<evidence type="ECO:0000256" key="1">
    <source>
        <dbReference type="PROSITE-ProRule" id="PRU00723"/>
    </source>
</evidence>
<dbReference type="AlphaFoldDB" id="A0A6A6AHC2"/>
<dbReference type="Pfam" id="PF25543">
    <property type="entry name" value="zf-CCCH_tandem"/>
    <property type="match status" value="1"/>
</dbReference>
<dbReference type="InterPro" id="IPR057654">
    <property type="entry name" value="Znf-CCCH_tandem"/>
</dbReference>
<keyword evidence="5" id="KW-1185">Reference proteome</keyword>